<sequence>MVINPKVSATFEGLSHTALAPSLQKRFHLRNILKIVVSCIVRFIYSISPRNCLLGSLKAVKTELGFFVLVLTSLYYYYGNPSKQGRTGEKGCRSTLRLIHFEAFALMSLSLSTQAQPGFKLDASNFLLPCLVLAIIKQNFMVGMGVAVLCYVAMNSRSYSDFCRREHCRRGGGKQDDGAVVGDGLLFPLVHPSSLSTFKRCRSVSLESSSLSRAGQKLVVTGHEPYKNLEWLVFLNTPSPTVIRHISFKTLNYVSLSATEYSTLSRSEWDFFIKALRLRHVRFLNFWLPESSRVIIPTNALRLRQLIGPDDELF</sequence>
<gene>
    <name evidence="1" type="ORF">QN277_028575</name>
</gene>
<keyword evidence="2" id="KW-1185">Reference proteome</keyword>
<accession>A0AAE1J3I2</accession>
<organism evidence="1 2">
    <name type="scientific">Acacia crassicarpa</name>
    <name type="common">northern wattle</name>
    <dbReference type="NCBI Taxonomy" id="499986"/>
    <lineage>
        <taxon>Eukaryota</taxon>
        <taxon>Viridiplantae</taxon>
        <taxon>Streptophyta</taxon>
        <taxon>Embryophyta</taxon>
        <taxon>Tracheophyta</taxon>
        <taxon>Spermatophyta</taxon>
        <taxon>Magnoliopsida</taxon>
        <taxon>eudicotyledons</taxon>
        <taxon>Gunneridae</taxon>
        <taxon>Pentapetalae</taxon>
        <taxon>rosids</taxon>
        <taxon>fabids</taxon>
        <taxon>Fabales</taxon>
        <taxon>Fabaceae</taxon>
        <taxon>Caesalpinioideae</taxon>
        <taxon>mimosoid clade</taxon>
        <taxon>Acacieae</taxon>
        <taxon>Acacia</taxon>
    </lineage>
</organism>
<protein>
    <submittedName>
        <fullName evidence="1">Uncharacterized protein</fullName>
    </submittedName>
</protein>
<dbReference type="AlphaFoldDB" id="A0AAE1J3I2"/>
<proteinExistence type="predicted"/>
<dbReference type="EMBL" id="JAWXYG010000009">
    <property type="protein sequence ID" value="KAK4263106.1"/>
    <property type="molecule type" value="Genomic_DNA"/>
</dbReference>
<evidence type="ECO:0000313" key="1">
    <source>
        <dbReference type="EMBL" id="KAK4263106.1"/>
    </source>
</evidence>
<comment type="caution">
    <text evidence="1">The sequence shown here is derived from an EMBL/GenBank/DDBJ whole genome shotgun (WGS) entry which is preliminary data.</text>
</comment>
<evidence type="ECO:0000313" key="2">
    <source>
        <dbReference type="Proteomes" id="UP001293593"/>
    </source>
</evidence>
<name>A0AAE1J3I2_9FABA</name>
<reference evidence="1" key="1">
    <citation type="submission" date="2023-10" db="EMBL/GenBank/DDBJ databases">
        <title>Chromosome-level genome of the transformable northern wattle, Acacia crassicarpa.</title>
        <authorList>
            <person name="Massaro I."/>
            <person name="Sinha N.R."/>
            <person name="Poethig S."/>
            <person name="Leichty A.R."/>
        </authorList>
    </citation>
    <scope>NUCLEOTIDE SEQUENCE</scope>
    <source>
        <strain evidence="1">Acra3RX</strain>
        <tissue evidence="1">Leaf</tissue>
    </source>
</reference>
<dbReference type="Proteomes" id="UP001293593">
    <property type="component" value="Unassembled WGS sequence"/>
</dbReference>